<dbReference type="SUPFAM" id="SSF52218">
    <property type="entry name" value="Flavoproteins"/>
    <property type="match status" value="1"/>
</dbReference>
<reference evidence="1" key="1">
    <citation type="submission" date="2017-02" db="EMBL/GenBank/DDBJ databases">
        <authorList>
            <person name="Regsiter A."/>
            <person name="William W."/>
        </authorList>
    </citation>
    <scope>NUCLEOTIDE SEQUENCE</scope>
    <source>
        <strain evidence="1">Bib</strain>
    </source>
</reference>
<name>A0A3P3XHT3_9SPIR</name>
<accession>A0A3P3XHT3</accession>
<dbReference type="Gene3D" id="3.40.50.360">
    <property type="match status" value="1"/>
</dbReference>
<dbReference type="InterPro" id="IPR029039">
    <property type="entry name" value="Flavoprotein-like_sf"/>
</dbReference>
<gene>
    <name evidence="1" type="ORF">SPIROBIBN47_210135</name>
</gene>
<sequence>MMKPAIVYVTRTGHCRTLAEMASRIAGGRVWEIGDKERRNGFFGFIRSGRQSTFNMATPIEDPNADLHDIDTLILVTPIWAGKLAPPVRTWMRSHVEEVRGKRILLIASNSGGSTVRLQQSFEKEFLPIDGLLSVPIQLSEEQKLEKLEAFLGKS</sequence>
<proteinExistence type="predicted"/>
<dbReference type="EMBL" id="FWDM01000014">
    <property type="protein sequence ID" value="SLM11941.1"/>
    <property type="molecule type" value="Genomic_DNA"/>
</dbReference>
<protein>
    <recommendedName>
        <fullName evidence="2">Flavodoxin-like domain-containing protein</fullName>
    </recommendedName>
</protein>
<evidence type="ECO:0008006" key="2">
    <source>
        <dbReference type="Google" id="ProtNLM"/>
    </source>
</evidence>
<evidence type="ECO:0000313" key="1">
    <source>
        <dbReference type="EMBL" id="SLM11941.1"/>
    </source>
</evidence>
<organism evidence="1">
    <name type="scientific">uncultured spirochete</name>
    <dbReference type="NCBI Taxonomy" id="156406"/>
    <lineage>
        <taxon>Bacteria</taxon>
        <taxon>Pseudomonadati</taxon>
        <taxon>Spirochaetota</taxon>
        <taxon>Spirochaetia</taxon>
        <taxon>Spirochaetales</taxon>
        <taxon>environmental samples</taxon>
    </lineage>
</organism>
<dbReference type="AlphaFoldDB" id="A0A3P3XHT3"/>